<dbReference type="EMBL" id="QKYT01000406">
    <property type="protein sequence ID" value="RIA85766.1"/>
    <property type="molecule type" value="Genomic_DNA"/>
</dbReference>
<dbReference type="AlphaFoldDB" id="A0A397SMC0"/>
<gene>
    <name evidence="1" type="ORF">C1645_830317</name>
</gene>
<comment type="caution">
    <text evidence="1">The sequence shown here is derived from an EMBL/GenBank/DDBJ whole genome shotgun (WGS) entry which is preliminary data.</text>
</comment>
<dbReference type="Proteomes" id="UP000265703">
    <property type="component" value="Unassembled WGS sequence"/>
</dbReference>
<keyword evidence="2" id="KW-1185">Reference proteome</keyword>
<organism evidence="1 2">
    <name type="scientific">Glomus cerebriforme</name>
    <dbReference type="NCBI Taxonomy" id="658196"/>
    <lineage>
        <taxon>Eukaryota</taxon>
        <taxon>Fungi</taxon>
        <taxon>Fungi incertae sedis</taxon>
        <taxon>Mucoromycota</taxon>
        <taxon>Glomeromycotina</taxon>
        <taxon>Glomeromycetes</taxon>
        <taxon>Glomerales</taxon>
        <taxon>Glomeraceae</taxon>
        <taxon>Glomus</taxon>
    </lineage>
</organism>
<accession>A0A397SMC0</accession>
<protein>
    <submittedName>
        <fullName evidence="1">Uncharacterized protein</fullName>
    </submittedName>
</protein>
<dbReference type="OrthoDB" id="2442389at2759"/>
<proteinExistence type="predicted"/>
<sequence length="110" mass="12994">MYSRFSAFWIPDIYKISVRYLLPPLLQLISTYSLPSLQSISTYPPLTLQLTSISHLNNDSNSIEKVVSDLKEFLKELDSTYEERKYIQYLEIFENNDIRVNLIPKISNEW</sequence>
<evidence type="ECO:0000313" key="1">
    <source>
        <dbReference type="EMBL" id="RIA85766.1"/>
    </source>
</evidence>
<name>A0A397SMC0_9GLOM</name>
<reference evidence="1 2" key="1">
    <citation type="submission" date="2018-06" db="EMBL/GenBank/DDBJ databases">
        <title>Comparative genomics reveals the genomic features of Rhizophagus irregularis, R. cerebriforme, R. diaphanum and Gigaspora rosea, and their symbiotic lifestyle signature.</title>
        <authorList>
            <person name="Morin E."/>
            <person name="San Clemente H."/>
            <person name="Chen E.C.H."/>
            <person name="De La Providencia I."/>
            <person name="Hainaut M."/>
            <person name="Kuo A."/>
            <person name="Kohler A."/>
            <person name="Murat C."/>
            <person name="Tang N."/>
            <person name="Roy S."/>
            <person name="Loubradou J."/>
            <person name="Henrissat B."/>
            <person name="Grigoriev I.V."/>
            <person name="Corradi N."/>
            <person name="Roux C."/>
            <person name="Martin F.M."/>
        </authorList>
    </citation>
    <scope>NUCLEOTIDE SEQUENCE [LARGE SCALE GENOMIC DNA]</scope>
    <source>
        <strain evidence="1 2">DAOM 227022</strain>
    </source>
</reference>
<evidence type="ECO:0000313" key="2">
    <source>
        <dbReference type="Proteomes" id="UP000265703"/>
    </source>
</evidence>